<keyword evidence="2 7" id="KW-0349">Heme</keyword>
<protein>
    <submittedName>
        <fullName evidence="9">Cytochrome P450</fullName>
    </submittedName>
</protein>
<keyword evidence="10" id="KW-1185">Reference proteome</keyword>
<dbReference type="SUPFAM" id="SSF48264">
    <property type="entry name" value="Cytochrome P450"/>
    <property type="match status" value="1"/>
</dbReference>
<sequence length="271" mass="30573">IEQMDINTFFGLPSWIPGLGNNKASKAAKAIHAIVDNVIAKAEQAGLNDTLLAQFLKLQSATVTPTTLTREQIRNELIVLFMAGHETTANTLAWAWYLISQCPEVEQRLHDEVDTVLASGHATFADVAKLSYTRAIIEETMRLYPPVPILSREAIADDTIRGRHVPAGSIVLVVPWLLHRHKQYWQQPDHFIPERFLDEAAEKPDRYTYIPFSIGPRVCIGKYFGLVETTLCLAILAKHFTLRVPDGVEVSHECRLTLRPKDNLPMQIYPR</sequence>
<organism evidence="9 10">
    <name type="scientific">Methylocucumis oryzae</name>
    <dbReference type="NCBI Taxonomy" id="1632867"/>
    <lineage>
        <taxon>Bacteria</taxon>
        <taxon>Pseudomonadati</taxon>
        <taxon>Pseudomonadota</taxon>
        <taxon>Gammaproteobacteria</taxon>
        <taxon>Methylococcales</taxon>
        <taxon>Methylococcaceae</taxon>
        <taxon>Methylocucumis</taxon>
    </lineage>
</organism>
<evidence type="ECO:0000256" key="2">
    <source>
        <dbReference type="ARBA" id="ARBA00022617"/>
    </source>
</evidence>
<dbReference type="InterPro" id="IPR017972">
    <property type="entry name" value="Cyt_P450_CS"/>
</dbReference>
<dbReference type="GO" id="GO:0004497">
    <property type="term" value="F:monooxygenase activity"/>
    <property type="evidence" value="ECO:0007669"/>
    <property type="project" value="UniProtKB-KW"/>
</dbReference>
<dbReference type="Gene3D" id="1.10.630.10">
    <property type="entry name" value="Cytochrome P450"/>
    <property type="match status" value="1"/>
</dbReference>
<dbReference type="Pfam" id="PF00067">
    <property type="entry name" value="p450"/>
    <property type="match status" value="1"/>
</dbReference>
<dbReference type="PANTHER" id="PTHR24291">
    <property type="entry name" value="CYTOCHROME P450 FAMILY 4"/>
    <property type="match status" value="1"/>
</dbReference>
<evidence type="ECO:0000256" key="3">
    <source>
        <dbReference type="ARBA" id="ARBA00022723"/>
    </source>
</evidence>
<dbReference type="InterPro" id="IPR036396">
    <property type="entry name" value="Cyt_P450_sf"/>
</dbReference>
<comment type="cofactor">
    <cofactor evidence="7">
        <name>heme</name>
        <dbReference type="ChEBI" id="CHEBI:30413"/>
    </cofactor>
</comment>
<keyword evidence="3 7" id="KW-0479">Metal-binding</keyword>
<feature type="binding site" description="axial binding residue" evidence="7">
    <location>
        <position position="219"/>
    </location>
    <ligand>
        <name>heme</name>
        <dbReference type="ChEBI" id="CHEBI:30413"/>
    </ligand>
    <ligandPart>
        <name>Fe</name>
        <dbReference type="ChEBI" id="CHEBI:18248"/>
    </ligandPart>
</feature>
<reference evidence="10" key="1">
    <citation type="submission" date="2015-03" db="EMBL/GenBank/DDBJ databases">
        <title>Draft genome sequence of a novel methanotroph (Sn10-6) isolated from flooded ricefield rhizosphere in India.</title>
        <authorList>
            <person name="Pandit P.S."/>
            <person name="Pore S.D."/>
            <person name="Arora P."/>
            <person name="Kapse N.G."/>
            <person name="Dhakephalkar P.K."/>
            <person name="Rahalkar M.C."/>
        </authorList>
    </citation>
    <scope>NUCLEOTIDE SEQUENCE [LARGE SCALE GENOMIC DNA]</scope>
    <source>
        <strain evidence="10">Sn10-6</strain>
    </source>
</reference>
<dbReference type="GO" id="GO:0020037">
    <property type="term" value="F:heme binding"/>
    <property type="evidence" value="ECO:0007669"/>
    <property type="project" value="InterPro"/>
</dbReference>
<dbReference type="PATRIC" id="fig|1632867.3.peg.3796"/>
<reference evidence="9 10" key="2">
    <citation type="journal article" date="2016" name="Microb. Ecol.">
        <title>Genome Characteristics of a Novel Type I Methanotroph (Sn10-6) Isolated from a Flooded Indian Rice Field.</title>
        <authorList>
            <person name="Rahalkar M.C."/>
            <person name="Pandit P.S."/>
            <person name="Dhakephalkar P.K."/>
            <person name="Pore S."/>
            <person name="Arora P."/>
            <person name="Kapse N."/>
        </authorList>
    </citation>
    <scope>NUCLEOTIDE SEQUENCE [LARGE SCALE GENOMIC DNA]</scope>
    <source>
        <strain evidence="9 10">Sn10-6</strain>
    </source>
</reference>
<dbReference type="PANTHER" id="PTHR24291:SF50">
    <property type="entry name" value="BIFUNCTIONAL ALBAFLAVENONE MONOOXYGENASE_TERPENE SYNTHASE"/>
    <property type="match status" value="1"/>
</dbReference>
<dbReference type="PRINTS" id="PR00463">
    <property type="entry name" value="EP450I"/>
</dbReference>
<keyword evidence="6 8" id="KW-0503">Monooxygenase</keyword>
<dbReference type="EMBL" id="LAJX01000315">
    <property type="protein sequence ID" value="KJV05064.1"/>
    <property type="molecule type" value="Genomic_DNA"/>
</dbReference>
<evidence type="ECO:0000256" key="1">
    <source>
        <dbReference type="ARBA" id="ARBA00010617"/>
    </source>
</evidence>
<dbReference type="AlphaFoldDB" id="A0A0F3IHY3"/>
<name>A0A0F3IHY3_9GAMM</name>
<dbReference type="InterPro" id="IPR050196">
    <property type="entry name" value="Cytochrome_P450_Monoox"/>
</dbReference>
<evidence type="ECO:0000313" key="10">
    <source>
        <dbReference type="Proteomes" id="UP000033684"/>
    </source>
</evidence>
<dbReference type="InterPro" id="IPR001128">
    <property type="entry name" value="Cyt_P450"/>
</dbReference>
<keyword evidence="5 7" id="KW-0408">Iron</keyword>
<feature type="non-terminal residue" evidence="9">
    <location>
        <position position="1"/>
    </location>
</feature>
<dbReference type="GO" id="GO:0005506">
    <property type="term" value="F:iron ion binding"/>
    <property type="evidence" value="ECO:0007669"/>
    <property type="project" value="InterPro"/>
</dbReference>
<evidence type="ECO:0000256" key="5">
    <source>
        <dbReference type="ARBA" id="ARBA00023004"/>
    </source>
</evidence>
<evidence type="ECO:0000256" key="8">
    <source>
        <dbReference type="RuleBase" id="RU000461"/>
    </source>
</evidence>
<dbReference type="PRINTS" id="PR00385">
    <property type="entry name" value="P450"/>
</dbReference>
<evidence type="ECO:0000313" key="9">
    <source>
        <dbReference type="EMBL" id="KJV05064.1"/>
    </source>
</evidence>
<dbReference type="InterPro" id="IPR002401">
    <property type="entry name" value="Cyt_P450_E_grp-I"/>
</dbReference>
<dbReference type="OrthoDB" id="9764248at2"/>
<dbReference type="RefSeq" id="WP_045780717.1">
    <property type="nucleotide sequence ID" value="NZ_LAJX01000315.1"/>
</dbReference>
<gene>
    <name evidence="9" type="ORF">VZ94_20865</name>
</gene>
<dbReference type="Proteomes" id="UP000033684">
    <property type="component" value="Unassembled WGS sequence"/>
</dbReference>
<evidence type="ECO:0000256" key="4">
    <source>
        <dbReference type="ARBA" id="ARBA00023002"/>
    </source>
</evidence>
<dbReference type="PROSITE" id="PS00086">
    <property type="entry name" value="CYTOCHROME_P450"/>
    <property type="match status" value="1"/>
</dbReference>
<accession>A0A0F3IHY3</accession>
<comment type="caution">
    <text evidence="9">The sequence shown here is derived from an EMBL/GenBank/DDBJ whole genome shotgun (WGS) entry which is preliminary data.</text>
</comment>
<keyword evidence="4 8" id="KW-0560">Oxidoreductase</keyword>
<dbReference type="GO" id="GO:0016705">
    <property type="term" value="F:oxidoreductase activity, acting on paired donors, with incorporation or reduction of molecular oxygen"/>
    <property type="evidence" value="ECO:0007669"/>
    <property type="project" value="InterPro"/>
</dbReference>
<evidence type="ECO:0000256" key="6">
    <source>
        <dbReference type="ARBA" id="ARBA00023033"/>
    </source>
</evidence>
<comment type="similarity">
    <text evidence="1 8">Belongs to the cytochrome P450 family.</text>
</comment>
<proteinExistence type="inferred from homology"/>
<evidence type="ECO:0000256" key="7">
    <source>
        <dbReference type="PIRSR" id="PIRSR602401-1"/>
    </source>
</evidence>